<sequence length="93" mass="10058">MRVKFSEDVVPLTDLKVNPGRVVRQAAEVHRPVLLTSRGRGVAVVQSVADFERDADERDFMRAIVAGLADLDAGREVSLAEAKSRLGLSKADG</sequence>
<dbReference type="PANTHER" id="PTHR33713">
    <property type="entry name" value="ANTITOXIN YAFN-RELATED"/>
    <property type="match status" value="1"/>
</dbReference>
<comment type="similarity">
    <text evidence="1 2">Belongs to the phD/YefM antitoxin family.</text>
</comment>
<dbReference type="InterPro" id="IPR006442">
    <property type="entry name" value="Antitoxin_Phd/YefM"/>
</dbReference>
<keyword evidence="4" id="KW-1185">Reference proteome</keyword>
<dbReference type="EMBL" id="VWXX01000029">
    <property type="protein sequence ID" value="KAA6183738.1"/>
    <property type="molecule type" value="Genomic_DNA"/>
</dbReference>
<evidence type="ECO:0000313" key="3">
    <source>
        <dbReference type="EMBL" id="KAA6183738.1"/>
    </source>
</evidence>
<evidence type="ECO:0000313" key="4">
    <source>
        <dbReference type="Proteomes" id="UP000322981"/>
    </source>
</evidence>
<dbReference type="SUPFAM" id="SSF143120">
    <property type="entry name" value="YefM-like"/>
    <property type="match status" value="1"/>
</dbReference>
<dbReference type="InterPro" id="IPR036165">
    <property type="entry name" value="YefM-like_sf"/>
</dbReference>
<dbReference type="RefSeq" id="WP_150094214.1">
    <property type="nucleotide sequence ID" value="NZ_VWXX01000029.1"/>
</dbReference>
<accession>A0A5M8FFU7</accession>
<comment type="function">
    <text evidence="2">Antitoxin component of a type II toxin-antitoxin (TA) system.</text>
</comment>
<dbReference type="AlphaFoldDB" id="A0A5M8FFU7"/>
<comment type="caution">
    <text evidence="3">The sequence shown here is derived from an EMBL/GenBank/DDBJ whole genome shotgun (WGS) entry which is preliminary data.</text>
</comment>
<protein>
    <recommendedName>
        <fullName evidence="2">Antitoxin</fullName>
    </recommendedName>
</protein>
<proteinExistence type="inferred from homology"/>
<name>A0A5M8FFU7_9GAMM</name>
<dbReference type="Proteomes" id="UP000322981">
    <property type="component" value="Unassembled WGS sequence"/>
</dbReference>
<evidence type="ECO:0000256" key="2">
    <source>
        <dbReference type="RuleBase" id="RU362080"/>
    </source>
</evidence>
<dbReference type="Pfam" id="PF02604">
    <property type="entry name" value="PhdYeFM_antitox"/>
    <property type="match status" value="1"/>
</dbReference>
<organism evidence="3 4">
    <name type="scientific">Thiohalocapsa marina</name>
    <dbReference type="NCBI Taxonomy" id="424902"/>
    <lineage>
        <taxon>Bacteria</taxon>
        <taxon>Pseudomonadati</taxon>
        <taxon>Pseudomonadota</taxon>
        <taxon>Gammaproteobacteria</taxon>
        <taxon>Chromatiales</taxon>
        <taxon>Chromatiaceae</taxon>
        <taxon>Thiohalocapsa</taxon>
    </lineage>
</organism>
<gene>
    <name evidence="3" type="ORF">F2Q65_14980</name>
</gene>
<dbReference type="NCBIfam" id="TIGR01552">
    <property type="entry name" value="phd_fam"/>
    <property type="match status" value="1"/>
</dbReference>
<dbReference type="Gene3D" id="3.40.1620.10">
    <property type="entry name" value="YefM-like domain"/>
    <property type="match status" value="1"/>
</dbReference>
<reference evidence="3 4" key="1">
    <citation type="submission" date="2019-09" db="EMBL/GenBank/DDBJ databases">
        <title>Whole-genome sequence of the purple sulfur bacterium Thiohalocapsa marina DSM 19078.</title>
        <authorList>
            <person name="Kyndt J.A."/>
            <person name="Meyer T.E."/>
        </authorList>
    </citation>
    <scope>NUCLEOTIDE SEQUENCE [LARGE SCALE GENOMIC DNA]</scope>
    <source>
        <strain evidence="3 4">DSM 19078</strain>
    </source>
</reference>
<dbReference type="InterPro" id="IPR051405">
    <property type="entry name" value="phD/YefM_antitoxin"/>
</dbReference>
<evidence type="ECO:0000256" key="1">
    <source>
        <dbReference type="ARBA" id="ARBA00009981"/>
    </source>
</evidence>
<dbReference type="OrthoDB" id="9809157at2"/>
<dbReference type="PANTHER" id="PTHR33713:SF11">
    <property type="entry name" value="PREVENT-HOST-DEATH FAMILY PROTEIN"/>
    <property type="match status" value="1"/>
</dbReference>